<dbReference type="PROSITE" id="PS51257">
    <property type="entry name" value="PROKAR_LIPOPROTEIN"/>
    <property type="match status" value="1"/>
</dbReference>
<evidence type="ECO:0000256" key="2">
    <source>
        <dbReference type="SAM" id="Phobius"/>
    </source>
</evidence>
<evidence type="ECO:0000313" key="3">
    <source>
        <dbReference type="EMBL" id="MFC5652205.1"/>
    </source>
</evidence>
<dbReference type="Pfam" id="PF14042">
    <property type="entry name" value="DUF4247"/>
    <property type="match status" value="1"/>
</dbReference>
<feature type="transmembrane region" description="Helical" evidence="2">
    <location>
        <begin position="12"/>
        <end position="31"/>
    </location>
</feature>
<evidence type="ECO:0000313" key="4">
    <source>
        <dbReference type="Proteomes" id="UP001596047"/>
    </source>
</evidence>
<name>A0ABW0W2V0_9BACL</name>
<evidence type="ECO:0000256" key="1">
    <source>
        <dbReference type="SAM" id="MobiDB-lite"/>
    </source>
</evidence>
<organism evidence="3 4">
    <name type="scientific">Paenibacillus solisilvae</name>
    <dbReference type="NCBI Taxonomy" id="2486751"/>
    <lineage>
        <taxon>Bacteria</taxon>
        <taxon>Bacillati</taxon>
        <taxon>Bacillota</taxon>
        <taxon>Bacilli</taxon>
        <taxon>Bacillales</taxon>
        <taxon>Paenibacillaceae</taxon>
        <taxon>Paenibacillus</taxon>
    </lineage>
</organism>
<proteinExistence type="predicted"/>
<keyword evidence="2" id="KW-0812">Transmembrane</keyword>
<feature type="region of interest" description="Disordered" evidence="1">
    <location>
        <begin position="185"/>
        <end position="247"/>
    </location>
</feature>
<reference evidence="4" key="1">
    <citation type="journal article" date="2019" name="Int. J. Syst. Evol. Microbiol.">
        <title>The Global Catalogue of Microorganisms (GCM) 10K type strain sequencing project: providing services to taxonomists for standard genome sequencing and annotation.</title>
        <authorList>
            <consortium name="The Broad Institute Genomics Platform"/>
            <consortium name="The Broad Institute Genome Sequencing Center for Infectious Disease"/>
            <person name="Wu L."/>
            <person name="Ma J."/>
        </authorList>
    </citation>
    <scope>NUCLEOTIDE SEQUENCE [LARGE SCALE GENOMIC DNA]</scope>
    <source>
        <strain evidence="4">CGMCC 1.3240</strain>
    </source>
</reference>
<dbReference type="InterPro" id="IPR025341">
    <property type="entry name" value="DUF4247"/>
</dbReference>
<protein>
    <submittedName>
        <fullName evidence="3">DUF4247 domain-containing protein</fullName>
    </submittedName>
</protein>
<dbReference type="RefSeq" id="WP_379190836.1">
    <property type="nucleotide sequence ID" value="NZ_JBHSOW010000092.1"/>
</dbReference>
<comment type="caution">
    <text evidence="3">The sequence shown here is derived from an EMBL/GenBank/DDBJ whole genome shotgun (WGS) entry which is preliminary data.</text>
</comment>
<keyword evidence="2" id="KW-1133">Transmembrane helix</keyword>
<feature type="compositionally biased region" description="Low complexity" evidence="1">
    <location>
        <begin position="237"/>
        <end position="247"/>
    </location>
</feature>
<gene>
    <name evidence="3" type="ORF">ACFPYJ_24420</name>
</gene>
<keyword evidence="4" id="KW-1185">Reference proteome</keyword>
<keyword evidence="2" id="KW-0472">Membrane</keyword>
<sequence length="247" mass="27172">MRLSIQKWIKYWLIVSLIVPLLAACSITSTIEEQFPLESVNGSGSQTSYVYRAAGLTVAETAKALVDKSKPQQQSEVKDGQQFLIYTDKVVHLQQDEKKPEDTLIEVDSKDYVRSNYSASFLQGYLAATLLGDLFGNGRYGGGSYRGYADRDTYKPKGGTYHAPTAQEKQAVPPMTVDRQGSIFKRSKTADSSQAGGSGGIFNKAPPQSSGKITRDSSSKKSDSWLTPRKAVKPKTRVGFGRVTRRR</sequence>
<dbReference type="Proteomes" id="UP001596047">
    <property type="component" value="Unassembled WGS sequence"/>
</dbReference>
<dbReference type="EMBL" id="JBHSOW010000092">
    <property type="protein sequence ID" value="MFC5652205.1"/>
    <property type="molecule type" value="Genomic_DNA"/>
</dbReference>
<accession>A0ABW0W2V0</accession>
<feature type="compositionally biased region" description="Basic and acidic residues" evidence="1">
    <location>
        <begin position="213"/>
        <end position="223"/>
    </location>
</feature>